<gene>
    <name evidence="7" type="ORF">SAMN04488057_11168</name>
</gene>
<dbReference type="PANTHER" id="PTHR30250">
    <property type="entry name" value="PST FAMILY PREDICTED COLANIC ACID TRANSPORTER"/>
    <property type="match status" value="1"/>
</dbReference>
<feature type="transmembrane region" description="Helical" evidence="6">
    <location>
        <begin position="98"/>
        <end position="122"/>
    </location>
</feature>
<name>A0A1M7PWD4_9BACT</name>
<feature type="transmembrane region" description="Helical" evidence="6">
    <location>
        <begin position="473"/>
        <end position="494"/>
    </location>
</feature>
<sequence length="518" mass="58255">MIRICSISGTFASRFSPSFYIPLSTIAKQSILTTISSYLGVVIGYFNLLWLLPYVLEPGQIGLFKTIQDMALLMTPFAQMGIANGITRFFPQVKAQKYSFLTFSLCSGFVGYTVLLLVFLLFKTPISAAFVEKSPEVIAYIQVALLITFLSVFNTLLEAFSRSFLKIAIPSLIRDVLLRLLMALLVIGYFLHLYSFPLMIWGIALVYLLTLTSMVFYMRQAGIFQIQFDWENIPGKLKKDFLKYNIITMLGTAGALLIMKIDSLMVSSMIGLEANAIYTIGFSIAVVIEMPRRAISQVAMPVISEKFATNRLGEINELYKKIAVNQLLVCALVFLLIWVNIDTLYHFVPNRHVYEAGRWVVLLIGLGKLSDVLFSVNGEIIVFSRFYVFNITATLLMALTVILLNLLLIPPFGIEGAALASLLAMFLYNLIKFLYVKIKLGFNPFTPGVFLVALAAALSWAVSYFLLPVFEWVIVDLVLRSGLVTGMYLTLSYWMKAAPEAESWLRSAIRRWVYRSGK</sequence>
<dbReference type="PANTHER" id="PTHR30250:SF11">
    <property type="entry name" value="O-ANTIGEN TRANSPORTER-RELATED"/>
    <property type="match status" value="1"/>
</dbReference>
<evidence type="ECO:0000256" key="1">
    <source>
        <dbReference type="ARBA" id="ARBA00004651"/>
    </source>
</evidence>
<feature type="transmembrane region" description="Helical" evidence="6">
    <location>
        <begin position="70"/>
        <end position="91"/>
    </location>
</feature>
<evidence type="ECO:0000256" key="6">
    <source>
        <dbReference type="SAM" id="Phobius"/>
    </source>
</evidence>
<keyword evidence="8" id="KW-1185">Reference proteome</keyword>
<dbReference type="Proteomes" id="UP000184513">
    <property type="component" value="Unassembled WGS sequence"/>
</dbReference>
<dbReference type="EMBL" id="FRCY01000011">
    <property type="protein sequence ID" value="SHN21943.1"/>
    <property type="molecule type" value="Genomic_DNA"/>
</dbReference>
<evidence type="ECO:0000256" key="4">
    <source>
        <dbReference type="ARBA" id="ARBA00022989"/>
    </source>
</evidence>
<evidence type="ECO:0000256" key="3">
    <source>
        <dbReference type="ARBA" id="ARBA00022692"/>
    </source>
</evidence>
<keyword evidence="5 6" id="KW-0472">Membrane</keyword>
<feature type="transmembrane region" description="Helical" evidence="6">
    <location>
        <begin position="198"/>
        <end position="218"/>
    </location>
</feature>
<comment type="subcellular location">
    <subcellularLocation>
        <location evidence="1">Cell membrane</location>
        <topology evidence="1">Multi-pass membrane protein</topology>
    </subcellularLocation>
</comment>
<dbReference type="STRING" id="388280.SAMN04488057_11168"/>
<dbReference type="RefSeq" id="WP_245802883.1">
    <property type="nucleotide sequence ID" value="NZ_FRCY01000011.1"/>
</dbReference>
<protein>
    <submittedName>
        <fullName evidence="7">Membrane protein involved in the export of O-antigen and teichoic acid</fullName>
    </submittedName>
</protein>
<reference evidence="7 8" key="1">
    <citation type="submission" date="2016-11" db="EMBL/GenBank/DDBJ databases">
        <authorList>
            <person name="Jaros S."/>
            <person name="Januszkiewicz K."/>
            <person name="Wedrychowicz H."/>
        </authorList>
    </citation>
    <scope>NUCLEOTIDE SEQUENCE [LARGE SCALE GENOMIC DNA]</scope>
    <source>
        <strain evidence="7 8">CGMCC 1.6102</strain>
    </source>
</reference>
<feature type="transmembrane region" description="Helical" evidence="6">
    <location>
        <begin position="172"/>
        <end position="192"/>
    </location>
</feature>
<feature type="transmembrane region" description="Helical" evidence="6">
    <location>
        <begin position="448"/>
        <end position="467"/>
    </location>
</feature>
<organism evidence="7 8">
    <name type="scientific">Cyclobacterium lianum</name>
    <dbReference type="NCBI Taxonomy" id="388280"/>
    <lineage>
        <taxon>Bacteria</taxon>
        <taxon>Pseudomonadati</taxon>
        <taxon>Bacteroidota</taxon>
        <taxon>Cytophagia</taxon>
        <taxon>Cytophagales</taxon>
        <taxon>Cyclobacteriaceae</taxon>
        <taxon>Cyclobacterium</taxon>
    </lineage>
</organism>
<evidence type="ECO:0000313" key="7">
    <source>
        <dbReference type="EMBL" id="SHN21943.1"/>
    </source>
</evidence>
<accession>A0A1M7PWD4</accession>
<feature type="transmembrane region" description="Helical" evidence="6">
    <location>
        <begin position="322"/>
        <end position="341"/>
    </location>
</feature>
<dbReference type="InterPro" id="IPR002797">
    <property type="entry name" value="Polysacc_synth"/>
</dbReference>
<keyword evidence="3 6" id="KW-0812">Transmembrane</keyword>
<proteinExistence type="predicted"/>
<feature type="transmembrane region" description="Helical" evidence="6">
    <location>
        <begin position="356"/>
        <end position="374"/>
    </location>
</feature>
<feature type="transmembrane region" description="Helical" evidence="6">
    <location>
        <begin position="386"/>
        <end position="410"/>
    </location>
</feature>
<dbReference type="AlphaFoldDB" id="A0A1M7PWD4"/>
<dbReference type="InterPro" id="IPR050833">
    <property type="entry name" value="Poly_Biosynth_Transport"/>
</dbReference>
<evidence type="ECO:0000313" key="8">
    <source>
        <dbReference type="Proteomes" id="UP000184513"/>
    </source>
</evidence>
<feature type="transmembrane region" description="Helical" evidence="6">
    <location>
        <begin position="241"/>
        <end position="259"/>
    </location>
</feature>
<dbReference type="GO" id="GO:0005886">
    <property type="term" value="C:plasma membrane"/>
    <property type="evidence" value="ECO:0007669"/>
    <property type="project" value="UniProtKB-SubCell"/>
</dbReference>
<dbReference type="Pfam" id="PF01943">
    <property type="entry name" value="Polysacc_synt"/>
    <property type="match status" value="1"/>
</dbReference>
<feature type="transmembrane region" description="Helical" evidence="6">
    <location>
        <begin position="265"/>
        <end position="288"/>
    </location>
</feature>
<feature type="transmembrane region" description="Helical" evidence="6">
    <location>
        <begin position="137"/>
        <end position="160"/>
    </location>
</feature>
<keyword evidence="4 6" id="KW-1133">Transmembrane helix</keyword>
<evidence type="ECO:0000256" key="2">
    <source>
        <dbReference type="ARBA" id="ARBA00022475"/>
    </source>
</evidence>
<evidence type="ECO:0000256" key="5">
    <source>
        <dbReference type="ARBA" id="ARBA00023136"/>
    </source>
</evidence>
<feature type="transmembrane region" description="Helical" evidence="6">
    <location>
        <begin position="416"/>
        <end position="436"/>
    </location>
</feature>
<feature type="transmembrane region" description="Helical" evidence="6">
    <location>
        <begin position="31"/>
        <end position="50"/>
    </location>
</feature>
<keyword evidence="2" id="KW-1003">Cell membrane</keyword>